<dbReference type="EMBL" id="AMZH03016071">
    <property type="protein sequence ID" value="RRT45059.1"/>
    <property type="molecule type" value="Genomic_DNA"/>
</dbReference>
<protein>
    <submittedName>
        <fullName evidence="1">Uncharacterized protein</fullName>
    </submittedName>
</protein>
<dbReference type="Proteomes" id="UP000287651">
    <property type="component" value="Unassembled WGS sequence"/>
</dbReference>
<evidence type="ECO:0000313" key="1">
    <source>
        <dbReference type="EMBL" id="RRT45059.1"/>
    </source>
</evidence>
<evidence type="ECO:0000313" key="2">
    <source>
        <dbReference type="Proteomes" id="UP000287651"/>
    </source>
</evidence>
<accession>A0A426XZX9</accession>
<proteinExistence type="predicted"/>
<sequence length="188" mass="20607">MFSSSWCSLCVCSAVRYNPTPRRTVISPKIPAAANSPGLITWQPGFGFLHWLMWPDSTPMPMISSTAAMAKQILRSSELQRANQSSFRAQERTKKLMLSSLPESDMAYEAGEVTMSRQCRVLGGGGRHQHVGMLCEHGDREQQERADGAGQRRPPAAGVDALVRLAAVAVVAQQVPCGLRTIKTRRRA</sequence>
<gene>
    <name evidence="1" type="ORF">B296_00055384</name>
</gene>
<comment type="caution">
    <text evidence="1">The sequence shown here is derived from an EMBL/GenBank/DDBJ whole genome shotgun (WGS) entry which is preliminary data.</text>
</comment>
<organism evidence="1 2">
    <name type="scientific">Ensete ventricosum</name>
    <name type="common">Abyssinian banana</name>
    <name type="synonym">Musa ensete</name>
    <dbReference type="NCBI Taxonomy" id="4639"/>
    <lineage>
        <taxon>Eukaryota</taxon>
        <taxon>Viridiplantae</taxon>
        <taxon>Streptophyta</taxon>
        <taxon>Embryophyta</taxon>
        <taxon>Tracheophyta</taxon>
        <taxon>Spermatophyta</taxon>
        <taxon>Magnoliopsida</taxon>
        <taxon>Liliopsida</taxon>
        <taxon>Zingiberales</taxon>
        <taxon>Musaceae</taxon>
        <taxon>Ensete</taxon>
    </lineage>
</organism>
<dbReference type="AlphaFoldDB" id="A0A426XZX9"/>
<reference evidence="1 2" key="1">
    <citation type="journal article" date="2014" name="Agronomy (Basel)">
        <title>A Draft Genome Sequence for Ensete ventricosum, the Drought-Tolerant Tree Against Hunger.</title>
        <authorList>
            <person name="Harrison J."/>
            <person name="Moore K.A."/>
            <person name="Paszkiewicz K."/>
            <person name="Jones T."/>
            <person name="Grant M."/>
            <person name="Ambacheew D."/>
            <person name="Muzemil S."/>
            <person name="Studholme D.J."/>
        </authorList>
    </citation>
    <scope>NUCLEOTIDE SEQUENCE [LARGE SCALE GENOMIC DNA]</scope>
</reference>
<name>A0A426XZX9_ENSVE</name>